<dbReference type="AlphaFoldDB" id="A0AAW3ZEX5"/>
<keyword evidence="1" id="KW-0812">Transmembrane</keyword>
<sequence>MRAVLGLLDRLWLLACVLAAGCLPGFILQYRQRMLGRLDQVSQDLAPWRQIAERYHQGSLPDLIAHHRASADATFMAEAEAIELMVKSEASLQAVVDALQGSLLQQALGLVQYAHWADVQAVWSIYQPTFSLDPEGLAFALLLGALLWFLPVAVIGIGRRLQRRRRATADAAGN</sequence>
<dbReference type="EMBL" id="JACYTR010000002">
    <property type="protein sequence ID" value="MBD8524468.1"/>
    <property type="molecule type" value="Genomic_DNA"/>
</dbReference>
<evidence type="ECO:0000313" key="3">
    <source>
        <dbReference type="Proteomes" id="UP000613768"/>
    </source>
</evidence>
<comment type="caution">
    <text evidence="2">The sequence shown here is derived from an EMBL/GenBank/DDBJ whole genome shotgun (WGS) entry which is preliminary data.</text>
</comment>
<keyword evidence="3" id="KW-1185">Reference proteome</keyword>
<feature type="transmembrane region" description="Helical" evidence="1">
    <location>
        <begin position="137"/>
        <end position="157"/>
    </location>
</feature>
<dbReference type="PROSITE" id="PS51257">
    <property type="entry name" value="PROKAR_LIPOPROTEIN"/>
    <property type="match status" value="1"/>
</dbReference>
<evidence type="ECO:0000313" key="2">
    <source>
        <dbReference type="EMBL" id="MBD8524468.1"/>
    </source>
</evidence>
<feature type="transmembrane region" description="Helical" evidence="1">
    <location>
        <begin position="12"/>
        <end position="30"/>
    </location>
</feature>
<organism evidence="2 3">
    <name type="scientific">Pseudomarimonas arenosa</name>
    <dbReference type="NCBI Taxonomy" id="2774145"/>
    <lineage>
        <taxon>Bacteria</taxon>
        <taxon>Pseudomonadati</taxon>
        <taxon>Pseudomonadota</taxon>
        <taxon>Gammaproteobacteria</taxon>
        <taxon>Lysobacterales</taxon>
        <taxon>Lysobacteraceae</taxon>
        <taxon>Pseudomarimonas</taxon>
    </lineage>
</organism>
<name>A0AAW3ZEX5_9GAMM</name>
<dbReference type="Pfam" id="PF11157">
    <property type="entry name" value="DUF2937"/>
    <property type="match status" value="1"/>
</dbReference>
<keyword evidence="1" id="KW-0472">Membrane</keyword>
<dbReference type="Proteomes" id="UP000613768">
    <property type="component" value="Unassembled WGS sequence"/>
</dbReference>
<dbReference type="InterPro" id="IPR022584">
    <property type="entry name" value="DUF2937"/>
</dbReference>
<accession>A0AAW3ZEX5</accession>
<proteinExistence type="predicted"/>
<protein>
    <submittedName>
        <fullName evidence="2">DUF2937 family protein</fullName>
    </submittedName>
</protein>
<evidence type="ECO:0000256" key="1">
    <source>
        <dbReference type="SAM" id="Phobius"/>
    </source>
</evidence>
<reference evidence="2 3" key="1">
    <citation type="submission" date="2020-09" db="EMBL/GenBank/DDBJ databases">
        <title>Pseudoxanthomonas sp. CAU 1598 isolated from sand of Yaerae Beach.</title>
        <authorList>
            <person name="Kim W."/>
        </authorList>
    </citation>
    <scope>NUCLEOTIDE SEQUENCE [LARGE SCALE GENOMIC DNA]</scope>
    <source>
        <strain evidence="2 3">CAU 1598</strain>
    </source>
</reference>
<gene>
    <name evidence="2" type="ORF">IFO71_01830</name>
</gene>
<keyword evidence="1" id="KW-1133">Transmembrane helix</keyword>
<dbReference type="RefSeq" id="WP_192027808.1">
    <property type="nucleotide sequence ID" value="NZ_JACYTR010000002.1"/>
</dbReference>